<organism evidence="2 3">
    <name type="scientific">Rhodocollybia butyracea</name>
    <dbReference type="NCBI Taxonomy" id="206335"/>
    <lineage>
        <taxon>Eukaryota</taxon>
        <taxon>Fungi</taxon>
        <taxon>Dikarya</taxon>
        <taxon>Basidiomycota</taxon>
        <taxon>Agaricomycotina</taxon>
        <taxon>Agaricomycetes</taxon>
        <taxon>Agaricomycetidae</taxon>
        <taxon>Agaricales</taxon>
        <taxon>Marasmiineae</taxon>
        <taxon>Omphalotaceae</taxon>
        <taxon>Rhodocollybia</taxon>
    </lineage>
</organism>
<name>A0A9P5U989_9AGAR</name>
<evidence type="ECO:0000313" key="3">
    <source>
        <dbReference type="Proteomes" id="UP000772434"/>
    </source>
</evidence>
<feature type="compositionally biased region" description="Polar residues" evidence="1">
    <location>
        <begin position="169"/>
        <end position="178"/>
    </location>
</feature>
<comment type="caution">
    <text evidence="2">The sequence shown here is derived from an EMBL/GenBank/DDBJ whole genome shotgun (WGS) entry which is preliminary data.</text>
</comment>
<dbReference type="Proteomes" id="UP000772434">
    <property type="component" value="Unassembled WGS sequence"/>
</dbReference>
<protein>
    <submittedName>
        <fullName evidence="2">Uncharacterized protein</fullName>
    </submittedName>
</protein>
<evidence type="ECO:0000256" key="1">
    <source>
        <dbReference type="SAM" id="MobiDB-lite"/>
    </source>
</evidence>
<accession>A0A9P5U989</accession>
<keyword evidence="3" id="KW-1185">Reference proteome</keyword>
<dbReference type="AlphaFoldDB" id="A0A9P5U989"/>
<sequence>MPLPAQSQSSSESNDELAQVFLSKEVASDIIQLQGQEIIRLQNELEKKQKINVIVLNRIQATDERLEELQKYLSGQPMTEFTDSVADLQRICTTFSDTLNLTRENLLALRDFGINNSDRQSSGHDKAVATDALKEHNAEITENYSSGAERVESNIGGSSLDSNPGADTMSPQNSSPSQEENDGNMDAQSIDNFLELTPKPSDSSHLPNQPSPVDSSYQSVLPVPNNDGDELDAADFDYDSEEGEDFPGQSLDPIDTAEIESDRPISPLDAAYSSDEEDRHLVRASILSSGDQPSRRFTPNNVQVLKTIAANAGTRHIGRAASFKTPSLQWRSITFEIPGNKMGLELSKLKDICLKVKPTTDE</sequence>
<feature type="compositionally biased region" description="Polar residues" evidence="1">
    <location>
        <begin position="200"/>
        <end position="219"/>
    </location>
</feature>
<evidence type="ECO:0000313" key="2">
    <source>
        <dbReference type="EMBL" id="KAF9071775.1"/>
    </source>
</evidence>
<proteinExistence type="predicted"/>
<dbReference type="EMBL" id="JADNRY010000029">
    <property type="protein sequence ID" value="KAF9071775.1"/>
    <property type="molecule type" value="Genomic_DNA"/>
</dbReference>
<feature type="region of interest" description="Disordered" evidence="1">
    <location>
        <begin position="141"/>
        <end position="254"/>
    </location>
</feature>
<gene>
    <name evidence="2" type="ORF">BDP27DRAFT_1361458</name>
</gene>
<feature type="compositionally biased region" description="Acidic residues" evidence="1">
    <location>
        <begin position="227"/>
        <end position="245"/>
    </location>
</feature>
<reference evidence="2" key="1">
    <citation type="submission" date="2020-11" db="EMBL/GenBank/DDBJ databases">
        <authorList>
            <consortium name="DOE Joint Genome Institute"/>
            <person name="Ahrendt S."/>
            <person name="Riley R."/>
            <person name="Andreopoulos W."/>
            <person name="Labutti K."/>
            <person name="Pangilinan J."/>
            <person name="Ruiz-Duenas F.J."/>
            <person name="Barrasa J.M."/>
            <person name="Sanchez-Garcia M."/>
            <person name="Camarero S."/>
            <person name="Miyauchi S."/>
            <person name="Serrano A."/>
            <person name="Linde D."/>
            <person name="Babiker R."/>
            <person name="Drula E."/>
            <person name="Ayuso-Fernandez I."/>
            <person name="Pacheco R."/>
            <person name="Padilla G."/>
            <person name="Ferreira P."/>
            <person name="Barriuso J."/>
            <person name="Kellner H."/>
            <person name="Castanera R."/>
            <person name="Alfaro M."/>
            <person name="Ramirez L."/>
            <person name="Pisabarro A.G."/>
            <person name="Kuo A."/>
            <person name="Tritt A."/>
            <person name="Lipzen A."/>
            <person name="He G."/>
            <person name="Yan M."/>
            <person name="Ng V."/>
            <person name="Cullen D."/>
            <person name="Martin F."/>
            <person name="Rosso M.-N."/>
            <person name="Henrissat B."/>
            <person name="Hibbett D."/>
            <person name="Martinez A.T."/>
            <person name="Grigoriev I.V."/>
        </authorList>
    </citation>
    <scope>NUCLEOTIDE SEQUENCE</scope>
    <source>
        <strain evidence="2">AH 40177</strain>
    </source>
</reference>